<keyword evidence="3" id="KW-1185">Reference proteome</keyword>
<dbReference type="GO" id="GO:0016747">
    <property type="term" value="F:acyltransferase activity, transferring groups other than amino-acyl groups"/>
    <property type="evidence" value="ECO:0007669"/>
    <property type="project" value="InterPro"/>
</dbReference>
<sequence length="237" mass="26971">MADYELRTATVADAASLANNNMRAFWGEPGWRIMYMQEDGTLVISLEDLIERTKIRTPYNLIKDPVLARHQVIIHVPTGEVVGYARWQVPVTHLDMWADAKVPEIPEDEKNAYQETFKRTPLPLAKRSDDPVPDHHYAGWKEKYGPFVPYMKLEYLATRPDHQRQGLAGKLVEAGLEEAARVNIPVSIYSSTKRALPLYQKLGCILYDEKTVDLRPFGVDGSYDTAYLVKDAPEPLQ</sequence>
<dbReference type="EMBL" id="CDHN01000003">
    <property type="protein sequence ID" value="CEJ89953.1"/>
    <property type="molecule type" value="Genomic_DNA"/>
</dbReference>
<dbReference type="PANTHER" id="PTHR42791:SF2">
    <property type="entry name" value="N-ACETYLTRANSFERASE DOMAIN-CONTAINING PROTEIN"/>
    <property type="match status" value="1"/>
</dbReference>
<feature type="domain" description="N-acetyltransferase" evidence="1">
    <location>
        <begin position="80"/>
        <end position="233"/>
    </location>
</feature>
<evidence type="ECO:0000259" key="1">
    <source>
        <dbReference type="PROSITE" id="PS51186"/>
    </source>
</evidence>
<dbReference type="PROSITE" id="PS51186">
    <property type="entry name" value="GNAT"/>
    <property type="match status" value="1"/>
</dbReference>
<dbReference type="AlphaFoldDB" id="A0A0A1THS9"/>
<dbReference type="Proteomes" id="UP000039046">
    <property type="component" value="Unassembled WGS sequence"/>
</dbReference>
<dbReference type="HOGENOM" id="CLU_060131_5_0_1"/>
<dbReference type="CDD" id="cd04301">
    <property type="entry name" value="NAT_SF"/>
    <property type="match status" value="1"/>
</dbReference>
<dbReference type="InterPro" id="IPR016181">
    <property type="entry name" value="Acyl_CoA_acyltransferase"/>
</dbReference>
<dbReference type="OrthoDB" id="61113at2759"/>
<dbReference type="SUPFAM" id="SSF55729">
    <property type="entry name" value="Acyl-CoA N-acyltransferases (Nat)"/>
    <property type="match status" value="1"/>
</dbReference>
<organism evidence="2 3">
    <name type="scientific">[Torrubiella] hemipterigena</name>
    <dbReference type="NCBI Taxonomy" id="1531966"/>
    <lineage>
        <taxon>Eukaryota</taxon>
        <taxon>Fungi</taxon>
        <taxon>Dikarya</taxon>
        <taxon>Ascomycota</taxon>
        <taxon>Pezizomycotina</taxon>
        <taxon>Sordariomycetes</taxon>
        <taxon>Hypocreomycetidae</taxon>
        <taxon>Hypocreales</taxon>
        <taxon>Clavicipitaceae</taxon>
        <taxon>Clavicipitaceae incertae sedis</taxon>
        <taxon>'Torrubiella' clade</taxon>
    </lineage>
</organism>
<dbReference type="Gene3D" id="3.40.630.30">
    <property type="match status" value="1"/>
</dbReference>
<dbReference type="InterPro" id="IPR052523">
    <property type="entry name" value="Trichothecene_AcTrans"/>
</dbReference>
<evidence type="ECO:0000313" key="2">
    <source>
        <dbReference type="EMBL" id="CEJ89953.1"/>
    </source>
</evidence>
<accession>A0A0A1THS9</accession>
<dbReference type="STRING" id="1531966.A0A0A1THS9"/>
<dbReference type="InterPro" id="IPR000182">
    <property type="entry name" value="GNAT_dom"/>
</dbReference>
<proteinExistence type="predicted"/>
<gene>
    <name evidence="2" type="ORF">VHEMI05767</name>
</gene>
<dbReference type="PANTHER" id="PTHR42791">
    <property type="entry name" value="GNAT FAMILY ACETYLTRANSFERASE"/>
    <property type="match status" value="1"/>
</dbReference>
<dbReference type="Pfam" id="PF00583">
    <property type="entry name" value="Acetyltransf_1"/>
    <property type="match status" value="1"/>
</dbReference>
<protein>
    <recommendedName>
        <fullName evidence="1">N-acetyltransferase domain-containing protein</fullName>
    </recommendedName>
</protein>
<evidence type="ECO:0000313" key="3">
    <source>
        <dbReference type="Proteomes" id="UP000039046"/>
    </source>
</evidence>
<reference evidence="2 3" key="1">
    <citation type="journal article" date="2015" name="Genome Announc.">
        <title>Draft Genome Sequence and Gene Annotation of the Entomopathogenic Fungus Verticillium hemipterigenum.</title>
        <authorList>
            <person name="Horn F."/>
            <person name="Habel A."/>
            <person name="Scharf D.H."/>
            <person name="Dworschak J."/>
            <person name="Brakhage A.A."/>
            <person name="Guthke R."/>
            <person name="Hertweck C."/>
            <person name="Linde J."/>
        </authorList>
    </citation>
    <scope>NUCLEOTIDE SEQUENCE [LARGE SCALE GENOMIC DNA]</scope>
</reference>
<name>A0A0A1THS9_9HYPO</name>